<dbReference type="SUPFAM" id="SSF56784">
    <property type="entry name" value="HAD-like"/>
    <property type="match status" value="1"/>
</dbReference>
<comment type="pathway">
    <text evidence="2 6">Glycan biosynthesis; trehalose biosynthesis.</text>
</comment>
<sequence length="249" mass="25344">MPSALTAALRGAAVAPRILVASDFDGTLSHLVDHPPDARPVDGAVTALGALADVPGVTVALISGRALESLRAVAGVGPPVRLIGSHGAEDEDGFGSAVDTALRDRIIAALNEIATGQSGVTVEPKPAGAALHVRNAAPEVGAAALERARTAGDGWNARVTEGKAVLEFSVVHTDKGSAIDKLRSSTGADAVVFLGDDVTDETVFAVLGPADIGVKIGDGPSRAEFRIESPEDAVVMLEFLRAARVDQLL</sequence>
<keyword evidence="4 6" id="KW-0378">Hydrolase</keyword>
<dbReference type="Pfam" id="PF02358">
    <property type="entry name" value="Trehalose_PPase"/>
    <property type="match status" value="1"/>
</dbReference>
<dbReference type="EMBL" id="MVHS01000042">
    <property type="protein sequence ID" value="ORA67661.1"/>
    <property type="molecule type" value="Genomic_DNA"/>
</dbReference>
<dbReference type="OrthoDB" id="9816160at2"/>
<dbReference type="GO" id="GO:0046872">
    <property type="term" value="F:metal ion binding"/>
    <property type="evidence" value="ECO:0007669"/>
    <property type="project" value="UniProtKB-KW"/>
</dbReference>
<evidence type="ECO:0000256" key="6">
    <source>
        <dbReference type="RuleBase" id="RU361117"/>
    </source>
</evidence>
<dbReference type="EC" id="3.1.3.12" evidence="6"/>
<dbReference type="InterPro" id="IPR044651">
    <property type="entry name" value="OTSB-like"/>
</dbReference>
<proteinExistence type="inferred from homology"/>
<comment type="caution">
    <text evidence="7">The sequence shown here is derived from an EMBL/GenBank/DDBJ whole genome shotgun (WGS) entry which is preliminary data.</text>
</comment>
<dbReference type="InterPro" id="IPR023214">
    <property type="entry name" value="HAD_sf"/>
</dbReference>
<keyword evidence="8" id="KW-1185">Reference proteome</keyword>
<dbReference type="PANTHER" id="PTHR43768:SF3">
    <property type="entry name" value="TREHALOSE 6-PHOSPHATE PHOSPHATASE"/>
    <property type="match status" value="1"/>
</dbReference>
<reference evidence="7 8" key="1">
    <citation type="submission" date="2016-12" db="EMBL/GenBank/DDBJ databases">
        <title>The new phylogeny of genus Mycobacterium.</title>
        <authorList>
            <person name="Tortoli E."/>
            <person name="Trovato A."/>
            <person name="Cirillo D.M."/>
        </authorList>
    </citation>
    <scope>NUCLEOTIDE SEQUENCE [LARGE SCALE GENOMIC DNA]</scope>
    <source>
        <strain evidence="7 8">DSM 45130</strain>
    </source>
</reference>
<dbReference type="GO" id="GO:0005992">
    <property type="term" value="P:trehalose biosynthetic process"/>
    <property type="evidence" value="ECO:0007669"/>
    <property type="project" value="UniProtKB-UniPathway"/>
</dbReference>
<dbReference type="NCBIfam" id="TIGR00685">
    <property type="entry name" value="T6PP"/>
    <property type="match status" value="1"/>
</dbReference>
<accession>A0A1X0D5H1</accession>
<dbReference type="UniPathway" id="UPA00299"/>
<protein>
    <recommendedName>
        <fullName evidence="6">Trehalose 6-phosphate phosphatase</fullName>
        <ecNumber evidence="6">3.1.3.12</ecNumber>
    </recommendedName>
</protein>
<gene>
    <name evidence="7" type="ORF">BST26_15635</name>
</gene>
<dbReference type="NCBIfam" id="TIGR01484">
    <property type="entry name" value="HAD-SF-IIB"/>
    <property type="match status" value="1"/>
</dbReference>
<dbReference type="AlphaFoldDB" id="A0A1X0D5H1"/>
<evidence type="ECO:0000256" key="1">
    <source>
        <dbReference type="ARBA" id="ARBA00000500"/>
    </source>
</evidence>
<comment type="similarity">
    <text evidence="3 6">Belongs to the trehalose phosphatase family.</text>
</comment>
<dbReference type="InterPro" id="IPR036412">
    <property type="entry name" value="HAD-like_sf"/>
</dbReference>
<dbReference type="STRING" id="444597.BST26_15635"/>
<dbReference type="Proteomes" id="UP000192801">
    <property type="component" value="Unassembled WGS sequence"/>
</dbReference>
<dbReference type="Gene3D" id="3.40.50.1000">
    <property type="entry name" value="HAD superfamily/HAD-like"/>
    <property type="match status" value="1"/>
</dbReference>
<comment type="cofactor">
    <cofactor evidence="6">
        <name>Mg(2+)</name>
        <dbReference type="ChEBI" id="CHEBI:18420"/>
    </cofactor>
</comment>
<evidence type="ECO:0000256" key="2">
    <source>
        <dbReference type="ARBA" id="ARBA00005199"/>
    </source>
</evidence>
<evidence type="ECO:0000256" key="4">
    <source>
        <dbReference type="ARBA" id="ARBA00022801"/>
    </source>
</evidence>
<keyword evidence="6" id="KW-0479">Metal-binding</keyword>
<dbReference type="PANTHER" id="PTHR43768">
    <property type="entry name" value="TREHALOSE 6-PHOSPHATE PHOSPHATASE"/>
    <property type="match status" value="1"/>
</dbReference>
<comment type="catalytic activity">
    <reaction evidence="1 6">
        <text>alpha,alpha-trehalose 6-phosphate + H2O = alpha,alpha-trehalose + phosphate</text>
        <dbReference type="Rhea" id="RHEA:23420"/>
        <dbReference type="ChEBI" id="CHEBI:15377"/>
        <dbReference type="ChEBI" id="CHEBI:16551"/>
        <dbReference type="ChEBI" id="CHEBI:43474"/>
        <dbReference type="ChEBI" id="CHEBI:58429"/>
        <dbReference type="EC" id="3.1.3.12"/>
    </reaction>
</comment>
<name>A0A1X0D5H1_9MYCO</name>
<evidence type="ECO:0000313" key="7">
    <source>
        <dbReference type="EMBL" id="ORA67661.1"/>
    </source>
</evidence>
<dbReference type="InterPro" id="IPR003337">
    <property type="entry name" value="Trehalose_PPase"/>
</dbReference>
<dbReference type="GO" id="GO:0004805">
    <property type="term" value="F:trehalose-phosphatase activity"/>
    <property type="evidence" value="ECO:0007669"/>
    <property type="project" value="UniProtKB-EC"/>
</dbReference>
<evidence type="ECO:0000256" key="5">
    <source>
        <dbReference type="ARBA" id="ARBA00024179"/>
    </source>
</evidence>
<dbReference type="Gene3D" id="3.30.70.1020">
    <property type="entry name" value="Trehalose-6-phosphate phosphatase related protein, domain 2"/>
    <property type="match status" value="1"/>
</dbReference>
<comment type="function">
    <text evidence="5 6">Removes the phosphate from trehalose 6-phosphate to produce free trehalose.</text>
</comment>
<organism evidence="7 8">
    <name type="scientific">Mycolicibacterium insubricum</name>
    <dbReference type="NCBI Taxonomy" id="444597"/>
    <lineage>
        <taxon>Bacteria</taxon>
        <taxon>Bacillati</taxon>
        <taxon>Actinomycetota</taxon>
        <taxon>Actinomycetes</taxon>
        <taxon>Mycobacteriales</taxon>
        <taxon>Mycobacteriaceae</taxon>
        <taxon>Mycolicibacterium</taxon>
    </lineage>
</organism>
<evidence type="ECO:0000313" key="8">
    <source>
        <dbReference type="Proteomes" id="UP000192801"/>
    </source>
</evidence>
<dbReference type="InterPro" id="IPR006379">
    <property type="entry name" value="HAD-SF_hydro_IIB"/>
</dbReference>
<keyword evidence="6" id="KW-0460">Magnesium</keyword>
<evidence type="ECO:0000256" key="3">
    <source>
        <dbReference type="ARBA" id="ARBA00008770"/>
    </source>
</evidence>